<keyword evidence="2" id="KW-1185">Reference proteome</keyword>
<dbReference type="Proteomes" id="UP000031843">
    <property type="component" value="Chromosome main"/>
</dbReference>
<proteinExistence type="predicted"/>
<evidence type="ECO:0000313" key="1">
    <source>
        <dbReference type="EMBL" id="AJG21175.1"/>
    </source>
</evidence>
<evidence type="ECO:0008006" key="3">
    <source>
        <dbReference type="Google" id="ProtNLM"/>
    </source>
</evidence>
<dbReference type="SUPFAM" id="SSF55874">
    <property type="entry name" value="ATPase domain of HSP90 chaperone/DNA topoisomerase II/histidine kinase"/>
    <property type="match status" value="1"/>
</dbReference>
<dbReference type="EMBL" id="CP010536">
    <property type="protein sequence ID" value="AJG21175.1"/>
    <property type="molecule type" value="Genomic_DNA"/>
</dbReference>
<dbReference type="KEGG" id="cbw:RR42_m3815"/>
<name>A0A0C4YEK0_9BURK</name>
<protein>
    <recommendedName>
        <fullName evidence="3">ATP-binding protein</fullName>
    </recommendedName>
</protein>
<accession>A0A0C4YEK0</accession>
<sequence length="644" mass="73805">MNSIEAIEDSGAGDGRIDVYLEREARQVALAGNEETALAAIRDITIVDNGAGFNDGNVRAFFLSDSTRKATRGNKGIGRFTWLKVFNQAAIDSTYCQDDDHWMRRTFRFVVTTEGVEGEEVDEAEVKERRTSVKLTSLRAEYEKHFPKSLETIAHKVIDHLLIHFVGGRCPQIFLHDADGQSCNLNYIFAEEAKERAQEVTFELKGHNFKVTVLRYQSSAAKNHTISYCANQREVLEWKASKAIPDLQGRLTDDQGEQFVFRTYVVAPYLDAKVSAERTAFMFLQEADLDFPGEMTREELDAEVVKALKQVAEPYTTQLREEKRQLIENFIQQDAPQYRFQLQERYRDKLERIPANVSKDQLDIELYKTQKDIELEHRQRAADIRKGPLDTVAGSPEYAALYQQFLDEENELGKAALAKYVVHRRTILEMLEAALKVQESGSYAREDLVHSLIYPMQADSEDVEFSRQNLWVVDERLAYHSYLASDLPMTRLRAVNATGGDEPDLAIFNTARAFSETKSPYQSVVVVEFKRPERNEYPAKDENPVEQVLRYVRKIKEGQAKDKDGKTINVGSIPFYAYILCSLTPRIKAIADNHDFVKTPDNEGFFKYHQAQGCYIEIVSYDKVLTDAKKRNRAFFERLQIPIN</sequence>
<gene>
    <name evidence="1" type="ORF">RR42_m3815</name>
</gene>
<reference evidence="1 2" key="1">
    <citation type="journal article" date="2015" name="Genome Announc.">
        <title>Complete Genome Sequence of Cupriavidus basilensis 4G11, Isolated from the Oak Ridge Field Research Center Site.</title>
        <authorList>
            <person name="Ray J."/>
            <person name="Waters R.J."/>
            <person name="Skerker J.M."/>
            <person name="Kuehl J.V."/>
            <person name="Price M.N."/>
            <person name="Huang J."/>
            <person name="Chakraborty R."/>
            <person name="Arkin A.P."/>
            <person name="Deutschbauer A."/>
        </authorList>
    </citation>
    <scope>NUCLEOTIDE SEQUENCE [LARGE SCALE GENOMIC DNA]</scope>
    <source>
        <strain evidence="1">4G11</strain>
    </source>
</reference>
<dbReference type="InterPro" id="IPR036890">
    <property type="entry name" value="HATPase_C_sf"/>
</dbReference>
<dbReference type="AlphaFoldDB" id="A0A0C4YEK0"/>
<evidence type="ECO:0000313" key="2">
    <source>
        <dbReference type="Proteomes" id="UP000031843"/>
    </source>
</evidence>
<organism evidence="1 2">
    <name type="scientific">Cupriavidus basilensis</name>
    <dbReference type="NCBI Taxonomy" id="68895"/>
    <lineage>
        <taxon>Bacteria</taxon>
        <taxon>Pseudomonadati</taxon>
        <taxon>Pseudomonadota</taxon>
        <taxon>Betaproteobacteria</taxon>
        <taxon>Burkholderiales</taxon>
        <taxon>Burkholderiaceae</taxon>
        <taxon>Cupriavidus</taxon>
    </lineage>
</organism>
<dbReference type="STRING" id="68895.RR42_m3815"/>